<evidence type="ECO:0000313" key="3">
    <source>
        <dbReference type="Proteomes" id="UP001596189"/>
    </source>
</evidence>
<accession>A0ABW1JAV0</accession>
<proteinExistence type="predicted"/>
<dbReference type="InterPro" id="IPR004360">
    <property type="entry name" value="Glyas_Fos-R_dOase_dom"/>
</dbReference>
<evidence type="ECO:0000259" key="1">
    <source>
        <dbReference type="PROSITE" id="PS51819"/>
    </source>
</evidence>
<feature type="domain" description="VOC" evidence="1">
    <location>
        <begin position="2"/>
        <end position="106"/>
    </location>
</feature>
<evidence type="ECO:0000313" key="2">
    <source>
        <dbReference type="EMBL" id="MFC6006391.1"/>
    </source>
</evidence>
<protein>
    <submittedName>
        <fullName evidence="2">VOC family protein</fullName>
    </submittedName>
</protein>
<name>A0ABW1JAV0_9ACTN</name>
<gene>
    <name evidence="2" type="ORF">ACFQDO_04535</name>
</gene>
<dbReference type="PROSITE" id="PS51819">
    <property type="entry name" value="VOC"/>
    <property type="match status" value="1"/>
</dbReference>
<dbReference type="InterPro" id="IPR037523">
    <property type="entry name" value="VOC_core"/>
</dbReference>
<dbReference type="RefSeq" id="WP_345717229.1">
    <property type="nucleotide sequence ID" value="NZ_BAABFP010000005.1"/>
</dbReference>
<dbReference type="Proteomes" id="UP001596189">
    <property type="component" value="Unassembled WGS sequence"/>
</dbReference>
<comment type="caution">
    <text evidence="2">The sequence shown here is derived from an EMBL/GenBank/DDBJ whole genome shotgun (WGS) entry which is preliminary data.</text>
</comment>
<organism evidence="2 3">
    <name type="scientific">Angustibacter luteus</name>
    <dbReference type="NCBI Taxonomy" id="658456"/>
    <lineage>
        <taxon>Bacteria</taxon>
        <taxon>Bacillati</taxon>
        <taxon>Actinomycetota</taxon>
        <taxon>Actinomycetes</taxon>
        <taxon>Kineosporiales</taxon>
        <taxon>Kineosporiaceae</taxon>
    </lineage>
</organism>
<dbReference type="CDD" id="cd06587">
    <property type="entry name" value="VOC"/>
    <property type="match status" value="1"/>
</dbReference>
<dbReference type="Pfam" id="PF00903">
    <property type="entry name" value="Glyoxalase"/>
    <property type="match status" value="1"/>
</dbReference>
<dbReference type="SUPFAM" id="SSF54593">
    <property type="entry name" value="Glyoxalase/Bleomycin resistance protein/Dihydroxybiphenyl dioxygenase"/>
    <property type="match status" value="1"/>
</dbReference>
<sequence length="111" mass="11737">MKLAFVYAPVTDLDQGAAFYRDTLGWAEAWRDGDDTVAFAIPDSDVQVMVSTTPQEAGPMYLVDDVAEFLAAHADLPVVVDPFAIPDGQVAGVADPAGNVLYVFDQAGGES</sequence>
<keyword evidence="3" id="KW-1185">Reference proteome</keyword>
<dbReference type="EMBL" id="JBHSRD010000002">
    <property type="protein sequence ID" value="MFC6006391.1"/>
    <property type="molecule type" value="Genomic_DNA"/>
</dbReference>
<dbReference type="Gene3D" id="3.10.180.10">
    <property type="entry name" value="2,3-Dihydroxybiphenyl 1,2-Dioxygenase, domain 1"/>
    <property type="match status" value="1"/>
</dbReference>
<dbReference type="InterPro" id="IPR029068">
    <property type="entry name" value="Glyas_Bleomycin-R_OHBP_Dase"/>
</dbReference>
<reference evidence="3" key="1">
    <citation type="journal article" date="2019" name="Int. J. Syst. Evol. Microbiol.">
        <title>The Global Catalogue of Microorganisms (GCM) 10K type strain sequencing project: providing services to taxonomists for standard genome sequencing and annotation.</title>
        <authorList>
            <consortium name="The Broad Institute Genomics Platform"/>
            <consortium name="The Broad Institute Genome Sequencing Center for Infectious Disease"/>
            <person name="Wu L."/>
            <person name="Ma J."/>
        </authorList>
    </citation>
    <scope>NUCLEOTIDE SEQUENCE [LARGE SCALE GENOMIC DNA]</scope>
    <source>
        <strain evidence="3">KACC 14249</strain>
    </source>
</reference>